<evidence type="ECO:0000313" key="4">
    <source>
        <dbReference type="Proteomes" id="UP000296049"/>
    </source>
</evidence>
<dbReference type="EMBL" id="KB745945">
    <property type="protein sequence ID" value="EOA93595.1"/>
    <property type="molecule type" value="Genomic_DNA"/>
</dbReference>
<organism evidence="3 4">
    <name type="scientific">Anas platyrhynchos</name>
    <name type="common">Mallard</name>
    <name type="synonym">Anas boschas</name>
    <dbReference type="NCBI Taxonomy" id="8839"/>
    <lineage>
        <taxon>Eukaryota</taxon>
        <taxon>Metazoa</taxon>
        <taxon>Chordata</taxon>
        <taxon>Craniata</taxon>
        <taxon>Vertebrata</taxon>
        <taxon>Euteleostomi</taxon>
        <taxon>Archelosauria</taxon>
        <taxon>Archosauria</taxon>
        <taxon>Dinosauria</taxon>
        <taxon>Saurischia</taxon>
        <taxon>Theropoda</taxon>
        <taxon>Coelurosauria</taxon>
        <taxon>Aves</taxon>
        <taxon>Neognathae</taxon>
        <taxon>Galloanserae</taxon>
        <taxon>Anseriformes</taxon>
        <taxon>Anatidae</taxon>
        <taxon>Anatinae</taxon>
        <taxon>Anas</taxon>
    </lineage>
</organism>
<feature type="chain" id="PRO_5004353429" evidence="2">
    <location>
        <begin position="19"/>
        <end position="550"/>
    </location>
</feature>
<proteinExistence type="predicted"/>
<evidence type="ECO:0000313" key="3">
    <source>
        <dbReference type="EMBL" id="EOA93595.1"/>
    </source>
</evidence>
<reference evidence="4" key="1">
    <citation type="journal article" date="2013" name="Nat. Genet.">
        <title>The duck genome and transcriptome provide insight into an avian influenza virus reservoir species.</title>
        <authorList>
            <person name="Huang Y."/>
            <person name="Li Y."/>
            <person name="Burt D.W."/>
            <person name="Chen H."/>
            <person name="Zhang Y."/>
            <person name="Qian W."/>
            <person name="Kim H."/>
            <person name="Gan S."/>
            <person name="Zhao Y."/>
            <person name="Li J."/>
            <person name="Yi K."/>
            <person name="Feng H."/>
            <person name="Zhu P."/>
            <person name="Li B."/>
            <person name="Liu Q."/>
            <person name="Fairley S."/>
            <person name="Magor K.E."/>
            <person name="Du Z."/>
            <person name="Hu X."/>
            <person name="Goodman L."/>
            <person name="Tafer H."/>
            <person name="Vignal A."/>
            <person name="Lee T."/>
            <person name="Kim K.W."/>
            <person name="Sheng Z."/>
            <person name="An Y."/>
            <person name="Searle S."/>
            <person name="Herrero J."/>
            <person name="Groenen M.A."/>
            <person name="Crooijmans R.P."/>
            <person name="Faraut T."/>
            <person name="Cai Q."/>
            <person name="Webster R.G."/>
            <person name="Aldridge J.R."/>
            <person name="Warren W.C."/>
            <person name="Bartschat S."/>
            <person name="Kehr S."/>
            <person name="Marz M."/>
            <person name="Stadler P.F."/>
            <person name="Smith J."/>
            <person name="Kraus R.H."/>
            <person name="Zhao Y."/>
            <person name="Ren L."/>
            <person name="Fei J."/>
            <person name="Morisson M."/>
            <person name="Kaiser P."/>
            <person name="Griffin D.K."/>
            <person name="Rao M."/>
            <person name="Pitel F."/>
            <person name="Wang J."/>
            <person name="Li N."/>
        </authorList>
    </citation>
    <scope>NUCLEOTIDE SEQUENCE [LARGE SCALE GENOMIC DNA]</scope>
</reference>
<name>R0J8R6_ANAPL</name>
<keyword evidence="4" id="KW-1185">Reference proteome</keyword>
<keyword evidence="2" id="KW-0732">Signal</keyword>
<dbReference type="Proteomes" id="UP000296049">
    <property type="component" value="Unassembled WGS sequence"/>
</dbReference>
<protein>
    <submittedName>
        <fullName evidence="3">Uncharacterized protein</fullName>
    </submittedName>
</protein>
<gene>
    <name evidence="3" type="ORF">Anapl_17776</name>
</gene>
<evidence type="ECO:0000256" key="2">
    <source>
        <dbReference type="SAM" id="SignalP"/>
    </source>
</evidence>
<dbReference type="AlphaFoldDB" id="R0J8R6"/>
<feature type="region of interest" description="Disordered" evidence="1">
    <location>
        <begin position="368"/>
        <end position="404"/>
    </location>
</feature>
<feature type="signal peptide" evidence="2">
    <location>
        <begin position="1"/>
        <end position="18"/>
    </location>
</feature>
<evidence type="ECO:0000256" key="1">
    <source>
        <dbReference type="SAM" id="MobiDB-lite"/>
    </source>
</evidence>
<accession>R0J8R6</accession>
<feature type="compositionally biased region" description="Low complexity" evidence="1">
    <location>
        <begin position="395"/>
        <end position="404"/>
    </location>
</feature>
<sequence>MELLVTFGLAVHVALVPAKLQPPARKMSDDFGLVKRCTHKRSVGGSTRCDAFCSEPSLLASISMDLCSCLPPGSSDINFASCQTWKAPSRLSSLKSCSEHPRPDSGLLKEAQGLGLCGLGPSVGTKHPYTAWRTPGKRPFAEMNFDVDTTFSYREITFRGWVLGHELLKFRKSFDSRPGSNRTLAQAVCALLARIAAMHEAELQPRLPKLRGSPGAMLVMAVLFQDGKVSSDASMAKTAAGGSWHSRWLHVATSHFCVRRWSREGAEGSAVVAARTDMPLCRCHGYGEEKVKINDTSATPSNQTLAVVGVFCGRRSLSLLALATGKFAHCFVNVALHSKKKQVPAASRGPQMLPVHCLLPQHPVLSRKHASKSPAELSRESQVGPHQSIKLDLPSNTTTSSSPITASLRGFQRYQMDAFGLLQRRRHQDAAKASFAKPCSPCNAALTVSLSMHLLNWLHQKVISVRGWRRNTTNQRRSRHQHVAIPSAYAVCVGFESRQELEGPGAPFVHHLWPALQSGGSGILYTSCTAPRATVEQRSLELCRLQLSTS</sequence>